<dbReference type="Proteomes" id="UP000238634">
    <property type="component" value="Unassembled WGS sequence"/>
</dbReference>
<dbReference type="AlphaFoldDB" id="A0A2T1DK90"/>
<proteinExistence type="predicted"/>
<evidence type="ECO:0000313" key="2">
    <source>
        <dbReference type="Proteomes" id="UP000238634"/>
    </source>
</evidence>
<sequence length="82" mass="9074">MKVFIRNESDATLTFSSDEIVHGDYTPDWTPPSVIQPGERKGFQGEGNIVHSMSRLRVQKVESVTTSLLPIAANFIFIGTAH</sequence>
<organism evidence="1 2">
    <name type="scientific">Phormidesmis priestleyi ULC007</name>
    <dbReference type="NCBI Taxonomy" id="1920490"/>
    <lineage>
        <taxon>Bacteria</taxon>
        <taxon>Bacillati</taxon>
        <taxon>Cyanobacteriota</taxon>
        <taxon>Cyanophyceae</taxon>
        <taxon>Leptolyngbyales</taxon>
        <taxon>Leptolyngbyaceae</taxon>
        <taxon>Phormidesmis</taxon>
    </lineage>
</organism>
<gene>
    <name evidence="1" type="ORF">C7B65_05550</name>
</gene>
<reference evidence="1 2" key="2">
    <citation type="submission" date="2018-03" db="EMBL/GenBank/DDBJ databases">
        <title>The ancient ancestry and fast evolution of plastids.</title>
        <authorList>
            <person name="Moore K.R."/>
            <person name="Magnabosco C."/>
            <person name="Momper L."/>
            <person name="Gold D.A."/>
            <person name="Bosak T."/>
            <person name="Fournier G.P."/>
        </authorList>
    </citation>
    <scope>NUCLEOTIDE SEQUENCE [LARGE SCALE GENOMIC DNA]</scope>
    <source>
        <strain evidence="1 2">ULC007</strain>
    </source>
</reference>
<name>A0A2T1DK90_9CYAN</name>
<keyword evidence="2" id="KW-1185">Reference proteome</keyword>
<protein>
    <submittedName>
        <fullName evidence="1">Uncharacterized protein</fullName>
    </submittedName>
</protein>
<comment type="caution">
    <text evidence="1">The sequence shown here is derived from an EMBL/GenBank/DDBJ whole genome shotgun (WGS) entry which is preliminary data.</text>
</comment>
<evidence type="ECO:0000313" key="1">
    <source>
        <dbReference type="EMBL" id="PSB20875.1"/>
    </source>
</evidence>
<reference evidence="1 2" key="1">
    <citation type="submission" date="2018-02" db="EMBL/GenBank/DDBJ databases">
        <authorList>
            <person name="Cohen D.B."/>
            <person name="Kent A.D."/>
        </authorList>
    </citation>
    <scope>NUCLEOTIDE SEQUENCE [LARGE SCALE GENOMIC DNA]</scope>
    <source>
        <strain evidence="1 2">ULC007</strain>
    </source>
</reference>
<dbReference type="EMBL" id="PVWG01000004">
    <property type="protein sequence ID" value="PSB20875.1"/>
    <property type="molecule type" value="Genomic_DNA"/>
</dbReference>
<accession>A0A2T1DK90</accession>